<protein>
    <submittedName>
        <fullName evidence="1">Uncharacterized protein</fullName>
    </submittedName>
</protein>
<accession>A0A9D9HF60</accession>
<reference evidence="1" key="1">
    <citation type="submission" date="2020-10" db="EMBL/GenBank/DDBJ databases">
        <authorList>
            <person name="Gilroy R."/>
        </authorList>
    </citation>
    <scope>NUCLEOTIDE SEQUENCE</scope>
    <source>
        <strain evidence="1">20514</strain>
    </source>
</reference>
<evidence type="ECO:0000313" key="2">
    <source>
        <dbReference type="Proteomes" id="UP000810252"/>
    </source>
</evidence>
<gene>
    <name evidence="1" type="ORF">IAC29_04885</name>
</gene>
<name>A0A9D9HF60_9BACT</name>
<dbReference type="AlphaFoldDB" id="A0A9D9HF60"/>
<dbReference type="EMBL" id="JADIMQ010000072">
    <property type="protein sequence ID" value="MBO8448589.1"/>
    <property type="molecule type" value="Genomic_DNA"/>
</dbReference>
<comment type="caution">
    <text evidence="1">The sequence shown here is derived from an EMBL/GenBank/DDBJ whole genome shotgun (WGS) entry which is preliminary data.</text>
</comment>
<sequence>MSYEFQNLEELNDNIESSNQDAGREILEENKEMRAMTGGQAGAIVYGIQRISDIPAVNEKIQDCKEGFNNALENAKDSIAEFGTKVSDGIKDYCCGVYENIKDFFTHNEKEAASDTRFPEAAKLNEGITEGREFGLDKCSEAALEIFNPGVIAEWGNMSLEERKDIACMYADQVAQAFELENYRGIYIEAMEPGVLGSNNGDGTIHISEELLGDYTTPFQIMDTITHELRHQYQSECINGYHDVSDEVRNEWAMATAIYNYDQPTCFDPWGYSYNPLEIDSNYAGNTVVRNVTSQMFNDAINLMA</sequence>
<evidence type="ECO:0000313" key="1">
    <source>
        <dbReference type="EMBL" id="MBO8448589.1"/>
    </source>
</evidence>
<proteinExistence type="predicted"/>
<organism evidence="1 2">
    <name type="scientific">Candidatus Cryptobacteroides merdigallinarum</name>
    <dbReference type="NCBI Taxonomy" id="2840770"/>
    <lineage>
        <taxon>Bacteria</taxon>
        <taxon>Pseudomonadati</taxon>
        <taxon>Bacteroidota</taxon>
        <taxon>Bacteroidia</taxon>
        <taxon>Bacteroidales</taxon>
        <taxon>Candidatus Cryptobacteroides</taxon>
    </lineage>
</organism>
<dbReference type="Proteomes" id="UP000810252">
    <property type="component" value="Unassembled WGS sequence"/>
</dbReference>
<reference evidence="1" key="2">
    <citation type="journal article" date="2021" name="PeerJ">
        <title>Extensive microbial diversity within the chicken gut microbiome revealed by metagenomics and culture.</title>
        <authorList>
            <person name="Gilroy R."/>
            <person name="Ravi A."/>
            <person name="Getino M."/>
            <person name="Pursley I."/>
            <person name="Horton D.L."/>
            <person name="Alikhan N.F."/>
            <person name="Baker D."/>
            <person name="Gharbi K."/>
            <person name="Hall N."/>
            <person name="Watson M."/>
            <person name="Adriaenssens E.M."/>
            <person name="Foster-Nyarko E."/>
            <person name="Jarju S."/>
            <person name="Secka A."/>
            <person name="Antonio M."/>
            <person name="Oren A."/>
            <person name="Chaudhuri R.R."/>
            <person name="La Ragione R."/>
            <person name="Hildebrand F."/>
            <person name="Pallen M.J."/>
        </authorList>
    </citation>
    <scope>NUCLEOTIDE SEQUENCE</scope>
    <source>
        <strain evidence="1">20514</strain>
    </source>
</reference>